<evidence type="ECO:0000313" key="9">
    <source>
        <dbReference type="Proteomes" id="UP001177003"/>
    </source>
</evidence>
<dbReference type="Gene3D" id="1.10.8.20">
    <property type="entry name" value="N-terminal domain of phosphatidylinositol transfer protein sec14p"/>
    <property type="match status" value="1"/>
</dbReference>
<dbReference type="Proteomes" id="UP001177003">
    <property type="component" value="Chromosome 4"/>
</dbReference>
<evidence type="ECO:0000259" key="7">
    <source>
        <dbReference type="PROSITE" id="PS50191"/>
    </source>
</evidence>
<proteinExistence type="inferred from homology"/>
<evidence type="ECO:0000256" key="2">
    <source>
        <dbReference type="ARBA" id="ARBA00004395"/>
    </source>
</evidence>
<dbReference type="InterPro" id="IPR036865">
    <property type="entry name" value="CRAL-TRIO_dom_sf"/>
</dbReference>
<keyword evidence="4" id="KW-0333">Golgi apparatus</keyword>
<sequence length="408" mass="46255">MSGSIVRNSLPGFPGCDDRNSWDTNLEVSDEEGTSGTWKKNKENASSKIIRERKSRNKTIYQDSVTIGEAQDPHEVKAVDAFRQALIKDNLLPEILDDFHMMLRYLVAKNFNIEGTKKMWISMLQWRKDFGVDNILEDFKFSELDEVLQYFHQGYHGIDKEGRPVYIEILGQADPKKLMKVTTVERYVKYYVQEYERTLAIRFPSCSIAAGRRVSSSTTIIDVQGVGLWNFTKPVIELIRRLQQINNNYPDTLCQMFIINAGSGFKMLWNMIQSFLEPKAKSKIHVLGTNFLSTLLEVIDESELPEFLGGNCNCEEKGGCLRSDKGPWRDPQITKAISSGQTKDCISRLESTREGIIHDGARCSSSEDAFVSRSMTSKTTTLVGDHLAPVECIAQECKLVESTRDFGL</sequence>
<dbReference type="SUPFAM" id="SSF46938">
    <property type="entry name" value="CRAL/TRIO N-terminal domain"/>
    <property type="match status" value="1"/>
</dbReference>
<dbReference type="CDD" id="cd00170">
    <property type="entry name" value="SEC14"/>
    <property type="match status" value="1"/>
</dbReference>
<evidence type="ECO:0000256" key="6">
    <source>
        <dbReference type="SAM" id="MobiDB-lite"/>
    </source>
</evidence>
<comment type="subcellular location">
    <subcellularLocation>
        <location evidence="1">Cell membrane</location>
        <topology evidence="1">Peripheral membrane protein</topology>
    </subcellularLocation>
    <subcellularLocation>
        <location evidence="2">Golgi apparatus membrane</location>
        <topology evidence="2">Peripheral membrane protein</topology>
    </subcellularLocation>
</comment>
<dbReference type="InterPro" id="IPR051026">
    <property type="entry name" value="PI/PC_transfer"/>
</dbReference>
<protein>
    <recommendedName>
        <fullName evidence="7">CRAL-TRIO domain-containing protein</fullName>
    </recommendedName>
</protein>
<dbReference type="Pfam" id="PF00650">
    <property type="entry name" value="CRAL_TRIO"/>
    <property type="match status" value="1"/>
</dbReference>
<dbReference type="PANTHER" id="PTHR45657:SF56">
    <property type="entry name" value="CRAL-TRIO LIPID BINDING DOMAIN, CRAL_TRIO DOMAIN, CRAL_TRIO DOMAIN SUPERFAMILY"/>
    <property type="match status" value="1"/>
</dbReference>
<dbReference type="SUPFAM" id="SSF52087">
    <property type="entry name" value="CRAL/TRIO domain"/>
    <property type="match status" value="1"/>
</dbReference>
<dbReference type="GO" id="GO:0015031">
    <property type="term" value="P:protein transport"/>
    <property type="evidence" value="ECO:0007669"/>
    <property type="project" value="UniProtKB-KW"/>
</dbReference>
<feature type="domain" description="CRAL-TRIO" evidence="7">
    <location>
        <begin position="143"/>
        <end position="316"/>
    </location>
</feature>
<dbReference type="InterPro" id="IPR036273">
    <property type="entry name" value="CRAL/TRIO_N_dom_sf"/>
</dbReference>
<dbReference type="SMART" id="SM00516">
    <property type="entry name" value="SEC14"/>
    <property type="match status" value="1"/>
</dbReference>
<dbReference type="GO" id="GO:0000139">
    <property type="term" value="C:Golgi membrane"/>
    <property type="evidence" value="ECO:0007669"/>
    <property type="project" value="UniProtKB-SubCell"/>
</dbReference>
<keyword evidence="3" id="KW-0653">Protein transport</keyword>
<evidence type="ECO:0000256" key="3">
    <source>
        <dbReference type="ARBA" id="ARBA00022927"/>
    </source>
</evidence>
<keyword evidence="9" id="KW-1185">Reference proteome</keyword>
<evidence type="ECO:0000256" key="4">
    <source>
        <dbReference type="ARBA" id="ARBA00023034"/>
    </source>
</evidence>
<reference evidence="8" key="1">
    <citation type="submission" date="2023-04" db="EMBL/GenBank/DDBJ databases">
        <authorList>
            <person name="Vijverberg K."/>
            <person name="Xiong W."/>
            <person name="Schranz E."/>
        </authorList>
    </citation>
    <scope>NUCLEOTIDE SEQUENCE</scope>
</reference>
<gene>
    <name evidence="8" type="ORF">LSALG_LOCUS21348</name>
</gene>
<evidence type="ECO:0000313" key="8">
    <source>
        <dbReference type="EMBL" id="CAI9281662.1"/>
    </source>
</evidence>
<dbReference type="Gene3D" id="3.40.525.10">
    <property type="entry name" value="CRAL-TRIO lipid binding domain"/>
    <property type="match status" value="1"/>
</dbReference>
<feature type="region of interest" description="Disordered" evidence="6">
    <location>
        <begin position="1"/>
        <end position="48"/>
    </location>
</feature>
<dbReference type="PANTHER" id="PTHR45657">
    <property type="entry name" value="CRAL-TRIO DOMAIN-CONTAINING PROTEIN YKL091C-RELATED"/>
    <property type="match status" value="1"/>
</dbReference>
<organism evidence="8 9">
    <name type="scientific">Lactuca saligna</name>
    <name type="common">Willowleaf lettuce</name>
    <dbReference type="NCBI Taxonomy" id="75948"/>
    <lineage>
        <taxon>Eukaryota</taxon>
        <taxon>Viridiplantae</taxon>
        <taxon>Streptophyta</taxon>
        <taxon>Embryophyta</taxon>
        <taxon>Tracheophyta</taxon>
        <taxon>Spermatophyta</taxon>
        <taxon>Magnoliopsida</taxon>
        <taxon>eudicotyledons</taxon>
        <taxon>Gunneridae</taxon>
        <taxon>Pentapetalae</taxon>
        <taxon>asterids</taxon>
        <taxon>campanulids</taxon>
        <taxon>Asterales</taxon>
        <taxon>Asteraceae</taxon>
        <taxon>Cichorioideae</taxon>
        <taxon>Cichorieae</taxon>
        <taxon>Lactucinae</taxon>
        <taxon>Lactuca</taxon>
    </lineage>
</organism>
<accession>A0AA35YXG9</accession>
<name>A0AA35YXG9_LACSI</name>
<evidence type="ECO:0000256" key="5">
    <source>
        <dbReference type="ARBA" id="ARBA00038020"/>
    </source>
</evidence>
<dbReference type="InterPro" id="IPR001251">
    <property type="entry name" value="CRAL-TRIO_dom"/>
</dbReference>
<dbReference type="PROSITE" id="PS50191">
    <property type="entry name" value="CRAL_TRIO"/>
    <property type="match status" value="1"/>
</dbReference>
<keyword evidence="3" id="KW-0813">Transport</keyword>
<comment type="similarity">
    <text evidence="5">Belongs to the SFH family.</text>
</comment>
<dbReference type="AlphaFoldDB" id="A0AA35YXG9"/>
<dbReference type="GO" id="GO:0005886">
    <property type="term" value="C:plasma membrane"/>
    <property type="evidence" value="ECO:0007669"/>
    <property type="project" value="UniProtKB-SubCell"/>
</dbReference>
<evidence type="ECO:0000256" key="1">
    <source>
        <dbReference type="ARBA" id="ARBA00004202"/>
    </source>
</evidence>
<dbReference type="EMBL" id="OX465080">
    <property type="protein sequence ID" value="CAI9281662.1"/>
    <property type="molecule type" value="Genomic_DNA"/>
</dbReference>